<dbReference type="AlphaFoldDB" id="A0A1V1P6E1"/>
<organism evidence="1 2">
    <name type="scientific">Candidatus Magnetoglobus multicellularis str. Araruama</name>
    <dbReference type="NCBI Taxonomy" id="890399"/>
    <lineage>
        <taxon>Bacteria</taxon>
        <taxon>Pseudomonadati</taxon>
        <taxon>Thermodesulfobacteriota</taxon>
        <taxon>Desulfobacteria</taxon>
        <taxon>Desulfobacterales</taxon>
        <taxon>Desulfobacteraceae</taxon>
        <taxon>Candidatus Magnetoglobus</taxon>
    </lineage>
</organism>
<reference evidence="2" key="1">
    <citation type="submission" date="2012-11" db="EMBL/GenBank/DDBJ databases">
        <authorList>
            <person name="Lucero-Rivera Y.E."/>
            <person name="Tovar-Ramirez D."/>
        </authorList>
    </citation>
    <scope>NUCLEOTIDE SEQUENCE [LARGE SCALE GENOMIC DNA]</scope>
    <source>
        <strain evidence="2">Araruama</strain>
    </source>
</reference>
<dbReference type="Gene3D" id="3.40.50.300">
    <property type="entry name" value="P-loop containing nucleotide triphosphate hydrolases"/>
    <property type="match status" value="1"/>
</dbReference>
<dbReference type="SUPFAM" id="SSF52540">
    <property type="entry name" value="P-loop containing nucleoside triphosphate hydrolases"/>
    <property type="match status" value="1"/>
</dbReference>
<evidence type="ECO:0000313" key="2">
    <source>
        <dbReference type="Proteomes" id="UP000189670"/>
    </source>
</evidence>
<dbReference type="Proteomes" id="UP000189670">
    <property type="component" value="Unassembled WGS sequence"/>
</dbReference>
<accession>A0A1V1P6E1</accession>
<dbReference type="GO" id="GO:0006302">
    <property type="term" value="P:double-strand break repair"/>
    <property type="evidence" value="ECO:0007669"/>
    <property type="project" value="TreeGrafter"/>
</dbReference>
<dbReference type="InterPro" id="IPR027417">
    <property type="entry name" value="P-loop_NTPase"/>
</dbReference>
<dbReference type="PANTHER" id="PTHR32182">
    <property type="entry name" value="DNA REPLICATION AND REPAIR PROTEIN RECF"/>
    <property type="match status" value="1"/>
</dbReference>
<protein>
    <recommendedName>
        <fullName evidence="3">DNA replication and repair protein RecF</fullName>
    </recommendedName>
</protein>
<dbReference type="PANTHER" id="PTHR32182:SF0">
    <property type="entry name" value="DNA REPLICATION AND REPAIR PROTEIN RECF"/>
    <property type="match status" value="1"/>
</dbReference>
<dbReference type="EMBL" id="ATBP01000437">
    <property type="protein sequence ID" value="ETR70363.1"/>
    <property type="molecule type" value="Genomic_DNA"/>
</dbReference>
<evidence type="ECO:0000313" key="1">
    <source>
        <dbReference type="EMBL" id="ETR70363.1"/>
    </source>
</evidence>
<sequence length="363" mass="42830">MSIDRLDSLKIEESIEEYAKAVRIESIRFTNYKFFHGEFELPVNGENLLVYGENGSGKSSVYNALELLAEKRFTDFEKNINIFAQDGEVLVEFVFSNGQELIISSDLEEMPDHVDFISGISIFKPMLDYKKLLSVHYAPDVNQDKLNLYYMFKKLLDNYPVEQEGQKTILAETEDLNEYFKLLESILEKYFIKDINKYLNRYFKADFSIDKFEYRTKIDRNTATATPVINLVLDYKDHSIEQYHIFLNEARLSALAISIYMISIKKLIETLKTNPLKILVLDDLLISLDMGNRLKLLEILKNEFSDYQIFFFTHDKELYEIYKNKLNWKKYEFYLDDHDDIPGVIMKQGRSEIERAKVFYAQK</sequence>
<dbReference type="GO" id="GO:0000731">
    <property type="term" value="P:DNA synthesis involved in DNA repair"/>
    <property type="evidence" value="ECO:0007669"/>
    <property type="project" value="TreeGrafter"/>
</dbReference>
<name>A0A1V1P6E1_9BACT</name>
<evidence type="ECO:0008006" key="3">
    <source>
        <dbReference type="Google" id="ProtNLM"/>
    </source>
</evidence>
<comment type="caution">
    <text evidence="1">The sequence shown here is derived from an EMBL/GenBank/DDBJ whole genome shotgun (WGS) entry which is preliminary data.</text>
</comment>
<proteinExistence type="predicted"/>
<gene>
    <name evidence="1" type="ORF">OMM_08870</name>
</gene>